<dbReference type="Proteomes" id="UP000297975">
    <property type="component" value="Unassembled WGS sequence"/>
</dbReference>
<dbReference type="RefSeq" id="WP_134339678.1">
    <property type="nucleotide sequence ID" value="NZ_SOPW01000005.1"/>
</dbReference>
<gene>
    <name evidence="2" type="ORF">E3U55_06820</name>
</gene>
<sequence>MIAKDHDLPVKLWRLEALSRRCIETHSSLSDIEEKLRVVSIGDRGERSMDYYVNLVDDETLQCFYDLRLPWRSYYFQMDTVLLRPQFILIVEVKNISGDLYFNKDTKQMIRVLKDVSESFPNPLLQVSHHKFQLENYLQLHGFLDVPIYSLVVSASRNGILRIDANDTFHLGKVVPIQEFIFKYQNLCRTVTDRVLSCEEMVRMKDLFLRDHTPNNEDLMKKFGLVYEDLKKGVRCKGCGYLPVDRKWGTWYCLRCDKGDRNAHIGGLRDYSLLVNETISNSEAQDFLAVKNREVIKQIFKNLQLPRTGVGKGTRYNLSKLIKSP</sequence>
<organism evidence="2 3">
    <name type="scientific">Filobacillus milosensis</name>
    <dbReference type="NCBI Taxonomy" id="94137"/>
    <lineage>
        <taxon>Bacteria</taxon>
        <taxon>Bacillati</taxon>
        <taxon>Bacillota</taxon>
        <taxon>Bacilli</taxon>
        <taxon>Bacillales</taxon>
        <taxon>Bacillaceae</taxon>
        <taxon>Filobacillus</taxon>
    </lineage>
</organism>
<dbReference type="EMBL" id="SOPW01000005">
    <property type="protein sequence ID" value="TFB22947.1"/>
    <property type="molecule type" value="Genomic_DNA"/>
</dbReference>
<dbReference type="OrthoDB" id="569879at2"/>
<feature type="domain" description="NERD" evidence="1">
    <location>
        <begin position="41"/>
        <end position="157"/>
    </location>
</feature>
<proteinExistence type="predicted"/>
<protein>
    <submittedName>
        <fullName evidence="2">NERD domain-containing protein</fullName>
    </submittedName>
</protein>
<dbReference type="Pfam" id="PF08378">
    <property type="entry name" value="NERD"/>
    <property type="match status" value="1"/>
</dbReference>
<evidence type="ECO:0000259" key="1">
    <source>
        <dbReference type="PROSITE" id="PS50965"/>
    </source>
</evidence>
<comment type="caution">
    <text evidence="2">The sequence shown here is derived from an EMBL/GenBank/DDBJ whole genome shotgun (WGS) entry which is preliminary data.</text>
</comment>
<evidence type="ECO:0000313" key="2">
    <source>
        <dbReference type="EMBL" id="TFB22947.1"/>
    </source>
</evidence>
<reference evidence="2 3" key="1">
    <citation type="submission" date="2019-03" db="EMBL/GenBank/DDBJ databases">
        <authorList>
            <person name="He R.-H."/>
        </authorList>
    </citation>
    <scope>NUCLEOTIDE SEQUENCE [LARGE SCALE GENOMIC DNA]</scope>
    <source>
        <strain evidence="3">SH 714</strain>
    </source>
</reference>
<dbReference type="InterPro" id="IPR011528">
    <property type="entry name" value="NERD"/>
</dbReference>
<keyword evidence="3" id="KW-1185">Reference proteome</keyword>
<dbReference type="PROSITE" id="PS50965">
    <property type="entry name" value="NERD"/>
    <property type="match status" value="1"/>
</dbReference>
<accession>A0A4Y8INE5</accession>
<name>A0A4Y8INE5_9BACI</name>
<dbReference type="AlphaFoldDB" id="A0A4Y8INE5"/>
<evidence type="ECO:0000313" key="3">
    <source>
        <dbReference type="Proteomes" id="UP000297975"/>
    </source>
</evidence>